<protein>
    <submittedName>
        <fullName evidence="2">L-beta-lysine 5,6-aminomutase alpha subunit</fullName>
    </submittedName>
</protein>
<dbReference type="InterPro" id="IPR016176">
    <property type="entry name" value="Cbl-dep_enz_cat"/>
</dbReference>
<evidence type="ECO:0000313" key="3">
    <source>
        <dbReference type="Proteomes" id="UP000612585"/>
    </source>
</evidence>
<dbReference type="EMBL" id="BOPG01000025">
    <property type="protein sequence ID" value="GIJ56587.1"/>
    <property type="molecule type" value="Genomic_DNA"/>
</dbReference>
<name>A0A8J3Z527_9ACTN</name>
<evidence type="ECO:0000313" key="2">
    <source>
        <dbReference type="EMBL" id="GIJ56587.1"/>
    </source>
</evidence>
<reference evidence="2" key="1">
    <citation type="submission" date="2021-01" db="EMBL/GenBank/DDBJ databases">
        <title>Whole genome shotgun sequence of Virgisporangium aurantiacum NBRC 16421.</title>
        <authorList>
            <person name="Komaki H."/>
            <person name="Tamura T."/>
        </authorList>
    </citation>
    <scope>NUCLEOTIDE SEQUENCE</scope>
    <source>
        <strain evidence="2">NBRC 16421</strain>
    </source>
</reference>
<proteinExistence type="predicted"/>
<dbReference type="Pfam" id="PF09043">
    <property type="entry name" value="Lys-AminoMut_A"/>
    <property type="match status" value="1"/>
</dbReference>
<keyword evidence="3" id="KW-1185">Reference proteome</keyword>
<dbReference type="SUPFAM" id="SSF51703">
    <property type="entry name" value="Cobalamin (vitamin B12)-dependent enzymes"/>
    <property type="match status" value="1"/>
</dbReference>
<dbReference type="GO" id="GO:0031419">
    <property type="term" value="F:cobalamin binding"/>
    <property type="evidence" value="ECO:0007669"/>
    <property type="project" value="InterPro"/>
</dbReference>
<organism evidence="2 3">
    <name type="scientific">Virgisporangium aurantiacum</name>
    <dbReference type="NCBI Taxonomy" id="175570"/>
    <lineage>
        <taxon>Bacteria</taxon>
        <taxon>Bacillati</taxon>
        <taxon>Actinomycetota</taxon>
        <taxon>Actinomycetes</taxon>
        <taxon>Micromonosporales</taxon>
        <taxon>Micromonosporaceae</taxon>
        <taxon>Virgisporangium</taxon>
    </lineage>
</organism>
<sequence>MLDLDPALVARARALAARAGQPVVDLARTRTTVAVERATLRLAGVTGADPDGIPWVNRLVDAVDAGIGLHHGVAVPVFHAMRRDGVTDPTVLAQKAAAGSVPFDLPAKGAATAARRAADRAVAAGLKTVDRQRRSRDRLIAKLGDPKQRPWIYLIVATGDIYEDIPQAQAAARAGADVIAVIRSTGQSLLDYVPEGATREGFAGTYATQENFRLMRAALDEVSREVGRYVRLTNYASGLCMPEIAVLAGLERLDMMLNDSMYGILFRDINPVRTFVDQRFARQVHARAGIIINTGEDNYLTTADAVEAAHTVTVSQLLNEFFAHEAGLPDAQLGLGHAFEINPDLPDSFRLELAHALLARELFPDAPLKWMPPTKHMTGDVFRGNLLDGFFNLAGVLTGQGILLVGMMTEAVVTPWLSDRDIALQNVRYVLNACGGLSEDFAPKPGGFIQQRADLVLNEAVTLLERIAAEGLLPAIADGTFGIMKRPADAGKGLAGVVQKADDYYNPAVAALDAA</sequence>
<feature type="domain" description="D-Lysine 5,6-aminomutase alpha subunit" evidence="1">
    <location>
        <begin position="2"/>
        <end position="509"/>
    </location>
</feature>
<dbReference type="GO" id="GO:0003824">
    <property type="term" value="F:catalytic activity"/>
    <property type="evidence" value="ECO:0007669"/>
    <property type="project" value="InterPro"/>
</dbReference>
<gene>
    <name evidence="2" type="ORF">Vau01_041030</name>
</gene>
<dbReference type="Gene3D" id="3.20.20.440">
    <property type="entry name" value="D-Lysine 5,6-aminomutase alpha subunit"/>
    <property type="match status" value="1"/>
</dbReference>
<comment type="caution">
    <text evidence="2">The sequence shown here is derived from an EMBL/GenBank/DDBJ whole genome shotgun (WGS) entry which is preliminary data.</text>
</comment>
<dbReference type="InterPro" id="IPR015130">
    <property type="entry name" value="Lys-AminoMut_A"/>
</dbReference>
<dbReference type="InterPro" id="IPR037086">
    <property type="entry name" value="Lys-AminoMut_asu_sf"/>
</dbReference>
<accession>A0A8J3Z527</accession>
<dbReference type="RefSeq" id="WP_203995258.1">
    <property type="nucleotide sequence ID" value="NZ_BOPG01000025.1"/>
</dbReference>
<dbReference type="AlphaFoldDB" id="A0A8J3Z527"/>
<dbReference type="Proteomes" id="UP000612585">
    <property type="component" value="Unassembled WGS sequence"/>
</dbReference>
<evidence type="ECO:0000259" key="1">
    <source>
        <dbReference type="Pfam" id="PF09043"/>
    </source>
</evidence>